<dbReference type="InterPro" id="IPR006638">
    <property type="entry name" value="Elp3/MiaA/NifB-like_rSAM"/>
</dbReference>
<dbReference type="InterPro" id="IPR006158">
    <property type="entry name" value="Cobalamin-bd"/>
</dbReference>
<dbReference type="EMBL" id="DF820467">
    <property type="protein sequence ID" value="GAK58489.1"/>
    <property type="molecule type" value="Genomic_DNA"/>
</dbReference>
<accession>A0A081C1N4</accession>
<dbReference type="PROSITE" id="PS51918">
    <property type="entry name" value="RADICAL_SAM"/>
    <property type="match status" value="1"/>
</dbReference>
<feature type="domain" description="B12-binding" evidence="6">
    <location>
        <begin position="15"/>
        <end position="195"/>
    </location>
</feature>
<name>A0A081C1N4_VECG1</name>
<dbReference type="STRING" id="1499967.U27_05463"/>
<evidence type="ECO:0000259" key="7">
    <source>
        <dbReference type="PROSITE" id="PS51918"/>
    </source>
</evidence>
<dbReference type="Gene3D" id="3.40.50.280">
    <property type="entry name" value="Cobalamin-binding domain"/>
    <property type="match status" value="1"/>
</dbReference>
<dbReference type="InterPro" id="IPR058240">
    <property type="entry name" value="rSAM_sf"/>
</dbReference>
<dbReference type="eggNOG" id="COG1032">
    <property type="taxonomic scope" value="Bacteria"/>
</dbReference>
<dbReference type="SMART" id="SM00729">
    <property type="entry name" value="Elp3"/>
    <property type="match status" value="1"/>
</dbReference>
<evidence type="ECO:0000256" key="4">
    <source>
        <dbReference type="ARBA" id="ARBA00023004"/>
    </source>
</evidence>
<keyword evidence="9" id="KW-1185">Reference proteome</keyword>
<dbReference type="PANTHER" id="PTHR43409">
    <property type="entry name" value="ANAEROBIC MAGNESIUM-PROTOPORPHYRIN IX MONOMETHYL ESTER CYCLASE-RELATED"/>
    <property type="match status" value="1"/>
</dbReference>
<dbReference type="GO" id="GO:0046872">
    <property type="term" value="F:metal ion binding"/>
    <property type="evidence" value="ECO:0007669"/>
    <property type="project" value="UniProtKB-KW"/>
</dbReference>
<sequence>MSIKCHTSHRLLLINPWIYDFAAFDLWMKPIGLLYLAGWLRQYGYTIDWLDCLDRYDPELLRLQGLSAPRVKAYGVGKFFRQAIPKPPILAEMPFPYSRYGISEDIFRARLHRIPRPDAVIVTSIMTYWYPAVFRVIELVKQHFPGVPVILGGIYAALCPRHATAHSHADYVLQERDPVRIIQFFDELTGFRHPRDSRSASLCEVYPAFDLYEHLDYGCLLTSLGCPYRCTYCASHLLSPQFTQREPEAVFQELLYWHRARQIQDFALYDDALLVNASTHLEPLLKQVIDADLPIRFHTPNGVHARYITERTADLMFRSGFTTLRLSLETTEPTRQQATGGKVTGAEFEQAVNALKHAGFQGKQIGVYLFVGLPGQDLREARDTIHYVHGLGLLANLCEYSPIPGTPDWNVLASQGYVEPEDDPLIHNNSVFLYLRERHNFEQIQILKNLVKAGNQRIKAQIQG</sequence>
<dbReference type="SUPFAM" id="SSF102114">
    <property type="entry name" value="Radical SAM enzymes"/>
    <property type="match status" value="1"/>
</dbReference>
<dbReference type="Proteomes" id="UP000030661">
    <property type="component" value="Unassembled WGS sequence"/>
</dbReference>
<dbReference type="GO" id="GO:0005829">
    <property type="term" value="C:cytosol"/>
    <property type="evidence" value="ECO:0007669"/>
    <property type="project" value="TreeGrafter"/>
</dbReference>
<gene>
    <name evidence="8" type="ORF">U27_05463</name>
</gene>
<dbReference type="GO" id="GO:0003824">
    <property type="term" value="F:catalytic activity"/>
    <property type="evidence" value="ECO:0007669"/>
    <property type="project" value="InterPro"/>
</dbReference>
<evidence type="ECO:0000259" key="6">
    <source>
        <dbReference type="PROSITE" id="PS51332"/>
    </source>
</evidence>
<dbReference type="InterPro" id="IPR036724">
    <property type="entry name" value="Cobalamin-bd_sf"/>
</dbReference>
<dbReference type="GO" id="GO:0051536">
    <property type="term" value="F:iron-sulfur cluster binding"/>
    <property type="evidence" value="ECO:0007669"/>
    <property type="project" value="UniProtKB-KW"/>
</dbReference>
<evidence type="ECO:0000313" key="9">
    <source>
        <dbReference type="Proteomes" id="UP000030661"/>
    </source>
</evidence>
<evidence type="ECO:0000313" key="8">
    <source>
        <dbReference type="EMBL" id="GAK58489.1"/>
    </source>
</evidence>
<evidence type="ECO:0000256" key="2">
    <source>
        <dbReference type="ARBA" id="ARBA00022691"/>
    </source>
</evidence>
<dbReference type="SFLD" id="SFLDS00029">
    <property type="entry name" value="Radical_SAM"/>
    <property type="match status" value="1"/>
</dbReference>
<dbReference type="InterPro" id="IPR051198">
    <property type="entry name" value="BchE-like"/>
</dbReference>
<dbReference type="InterPro" id="IPR023404">
    <property type="entry name" value="rSAM_horseshoe"/>
</dbReference>
<evidence type="ECO:0000256" key="1">
    <source>
        <dbReference type="ARBA" id="ARBA00001966"/>
    </source>
</evidence>
<keyword evidence="4" id="KW-0408">Iron</keyword>
<keyword evidence="5" id="KW-0411">Iron-sulfur</keyword>
<protein>
    <submittedName>
        <fullName evidence="8">Fe-S oxidoreductase</fullName>
    </submittedName>
</protein>
<proteinExistence type="predicted"/>
<keyword evidence="2" id="KW-0949">S-adenosyl-L-methionine</keyword>
<keyword evidence="3" id="KW-0479">Metal-binding</keyword>
<dbReference type="HOGENOM" id="CLU_021572_4_3_0"/>
<organism evidence="8">
    <name type="scientific">Vecturithrix granuli</name>
    <dbReference type="NCBI Taxonomy" id="1499967"/>
    <lineage>
        <taxon>Bacteria</taxon>
        <taxon>Candidatus Moduliflexota</taxon>
        <taxon>Candidatus Vecturitrichia</taxon>
        <taxon>Candidatus Vecturitrichales</taxon>
        <taxon>Candidatus Vecturitrichaceae</taxon>
        <taxon>Candidatus Vecturithrix</taxon>
    </lineage>
</organism>
<dbReference type="Pfam" id="PF04055">
    <property type="entry name" value="Radical_SAM"/>
    <property type="match status" value="1"/>
</dbReference>
<dbReference type="SUPFAM" id="SSF52242">
    <property type="entry name" value="Cobalamin (vitamin B12)-binding domain"/>
    <property type="match status" value="1"/>
</dbReference>
<dbReference type="Gene3D" id="3.80.30.20">
    <property type="entry name" value="tm_1862 like domain"/>
    <property type="match status" value="1"/>
</dbReference>
<dbReference type="GO" id="GO:0031419">
    <property type="term" value="F:cobalamin binding"/>
    <property type="evidence" value="ECO:0007669"/>
    <property type="project" value="InterPro"/>
</dbReference>
<dbReference type="PROSITE" id="PS51332">
    <property type="entry name" value="B12_BINDING"/>
    <property type="match status" value="1"/>
</dbReference>
<dbReference type="PANTHER" id="PTHR43409:SF15">
    <property type="entry name" value="PUTATIVE-RELATED"/>
    <property type="match status" value="1"/>
</dbReference>
<dbReference type="CDD" id="cd01335">
    <property type="entry name" value="Radical_SAM"/>
    <property type="match status" value="1"/>
</dbReference>
<feature type="domain" description="Radical SAM core" evidence="7">
    <location>
        <begin position="212"/>
        <end position="445"/>
    </location>
</feature>
<reference evidence="8" key="1">
    <citation type="journal article" date="2015" name="PeerJ">
        <title>First genomic representation of candidate bacterial phylum KSB3 points to enhanced environmental sensing as a trigger of wastewater bulking.</title>
        <authorList>
            <person name="Sekiguchi Y."/>
            <person name="Ohashi A."/>
            <person name="Parks D.H."/>
            <person name="Yamauchi T."/>
            <person name="Tyson G.W."/>
            <person name="Hugenholtz P."/>
        </authorList>
    </citation>
    <scope>NUCLEOTIDE SEQUENCE [LARGE SCALE GENOMIC DNA]</scope>
</reference>
<evidence type="ECO:0000256" key="3">
    <source>
        <dbReference type="ARBA" id="ARBA00022723"/>
    </source>
</evidence>
<dbReference type="InterPro" id="IPR007197">
    <property type="entry name" value="rSAM"/>
</dbReference>
<dbReference type="AlphaFoldDB" id="A0A081C1N4"/>
<dbReference type="SFLD" id="SFLDG01082">
    <property type="entry name" value="B12-binding_domain_containing"/>
    <property type="match status" value="1"/>
</dbReference>
<comment type="cofactor">
    <cofactor evidence="1">
        <name>[4Fe-4S] cluster</name>
        <dbReference type="ChEBI" id="CHEBI:49883"/>
    </cofactor>
</comment>
<evidence type="ECO:0000256" key="5">
    <source>
        <dbReference type="ARBA" id="ARBA00023014"/>
    </source>
</evidence>